<dbReference type="Proteomes" id="UP000291343">
    <property type="component" value="Unassembled WGS sequence"/>
</dbReference>
<name>A0A482XD29_LAOST</name>
<gene>
    <name evidence="2" type="ORF">LSTR_LSTR009015</name>
</gene>
<organism evidence="2 3">
    <name type="scientific">Laodelphax striatellus</name>
    <name type="common">Small brown planthopper</name>
    <name type="synonym">Delphax striatella</name>
    <dbReference type="NCBI Taxonomy" id="195883"/>
    <lineage>
        <taxon>Eukaryota</taxon>
        <taxon>Metazoa</taxon>
        <taxon>Ecdysozoa</taxon>
        <taxon>Arthropoda</taxon>
        <taxon>Hexapoda</taxon>
        <taxon>Insecta</taxon>
        <taxon>Pterygota</taxon>
        <taxon>Neoptera</taxon>
        <taxon>Paraneoptera</taxon>
        <taxon>Hemiptera</taxon>
        <taxon>Auchenorrhyncha</taxon>
        <taxon>Fulgoroidea</taxon>
        <taxon>Delphacidae</taxon>
        <taxon>Criomorphinae</taxon>
        <taxon>Laodelphax</taxon>
    </lineage>
</organism>
<dbReference type="OrthoDB" id="6049566at2759"/>
<evidence type="ECO:0000313" key="2">
    <source>
        <dbReference type="EMBL" id="RZF43211.1"/>
    </source>
</evidence>
<evidence type="ECO:0000313" key="3">
    <source>
        <dbReference type="Proteomes" id="UP000291343"/>
    </source>
</evidence>
<protein>
    <submittedName>
        <fullName evidence="2">Uncharacterized protein</fullName>
    </submittedName>
</protein>
<sequence>MVAVSESVGLNTRVRMSFRKSKQLSSTSESESTVTWVHLSEDDMCRVLDRDQRTVFAPFDKDTSSRRLGAPSRVTNDGNTSRRVIHHPAESATPTSHSLSSSSSSNLSSNLSSTQISTDGKNVSAVPKVSPNSCKTSSHHRHSTSSSCHQRPSSFASKLVEVLTVSACVLSLVNLPNTTAAPMSSRPPRRLDDETPFWTNPCRIGLSYPDQGGDADYSQLSEISDKELINIITVTSQVAIDHYLTFIDDYVTDTFQKPLAEHLKAWDTWPGYPWLPTGLPKGYLPKKLNQTVPKEFKSKFELENALLDSYEYLQRVAVGMEAVYEDHDSKNTKFQDNFKQSLYELRMVLCEVNTVISSFKIKMRDDIQRSIMPDEIRHLKSDTDRHIRDWLIFREYMNVMEFVLEIFTHISDQMQNEQISS</sequence>
<evidence type="ECO:0000256" key="1">
    <source>
        <dbReference type="SAM" id="MobiDB-lite"/>
    </source>
</evidence>
<dbReference type="InParanoid" id="A0A482XD29"/>
<feature type="region of interest" description="Disordered" evidence="1">
    <location>
        <begin position="62"/>
        <end position="151"/>
    </location>
</feature>
<accession>A0A482XD29</accession>
<dbReference type="AlphaFoldDB" id="A0A482XD29"/>
<proteinExistence type="predicted"/>
<keyword evidence="3" id="KW-1185">Reference proteome</keyword>
<comment type="caution">
    <text evidence="2">The sequence shown here is derived from an EMBL/GenBank/DDBJ whole genome shotgun (WGS) entry which is preliminary data.</text>
</comment>
<dbReference type="EMBL" id="QKKF02012829">
    <property type="protein sequence ID" value="RZF43211.1"/>
    <property type="molecule type" value="Genomic_DNA"/>
</dbReference>
<reference evidence="2 3" key="1">
    <citation type="journal article" date="2017" name="Gigascience">
        <title>Genome sequence of the small brown planthopper, Laodelphax striatellus.</title>
        <authorList>
            <person name="Zhu J."/>
            <person name="Jiang F."/>
            <person name="Wang X."/>
            <person name="Yang P."/>
            <person name="Bao Y."/>
            <person name="Zhao W."/>
            <person name="Wang W."/>
            <person name="Lu H."/>
            <person name="Wang Q."/>
            <person name="Cui N."/>
            <person name="Li J."/>
            <person name="Chen X."/>
            <person name="Luo L."/>
            <person name="Yu J."/>
            <person name="Kang L."/>
            <person name="Cui F."/>
        </authorList>
    </citation>
    <scope>NUCLEOTIDE SEQUENCE [LARGE SCALE GENOMIC DNA]</scope>
    <source>
        <strain evidence="2">Lst14</strain>
    </source>
</reference>
<feature type="compositionally biased region" description="Polar residues" evidence="1">
    <location>
        <begin position="73"/>
        <end position="82"/>
    </location>
</feature>
<feature type="compositionally biased region" description="Low complexity" evidence="1">
    <location>
        <begin position="98"/>
        <end position="113"/>
    </location>
</feature>